<keyword evidence="8" id="KW-0732">Signal</keyword>
<evidence type="ECO:0000256" key="3">
    <source>
        <dbReference type="ARBA" id="ARBA00022960"/>
    </source>
</evidence>
<dbReference type="GO" id="GO:0016740">
    <property type="term" value="F:transferase activity"/>
    <property type="evidence" value="ECO:0007669"/>
    <property type="project" value="UniProtKB-KW"/>
</dbReference>
<feature type="chain" id="PRO_5046237948" evidence="8">
    <location>
        <begin position="30"/>
        <end position="219"/>
    </location>
</feature>
<dbReference type="InterPro" id="IPR038063">
    <property type="entry name" value="Transpep_catalytic_dom"/>
</dbReference>
<evidence type="ECO:0000259" key="9">
    <source>
        <dbReference type="PROSITE" id="PS52029"/>
    </source>
</evidence>
<comment type="caution">
    <text evidence="10">The sequence shown here is derived from an EMBL/GenBank/DDBJ whole genome shotgun (WGS) entry which is preliminary data.</text>
</comment>
<sequence>MAGRARGRWTAILAAVTACAALAGAGVAAADPADPAPATASSPARPEPGTDATAEPPAAEPTPEPGGDAAAEPTADPSAEPSTEPSGEPAATVAPAPATGDLVAGTPCTSSARACVDLATRRAWLFEDGKFAAGPVPMRPGPPEAPTPTGTFAVQWKAEQWTSRERLTQMPWSVFFADGGVAFHQGDLDEPSAGCVKLGEADAQRWFDYLQVGDQVQVH</sequence>
<feature type="domain" description="L,D-TPase catalytic" evidence="9">
    <location>
        <begin position="112"/>
        <end position="219"/>
    </location>
</feature>
<name>A0ABU8T9Q7_9PSEU</name>
<evidence type="ECO:0000256" key="7">
    <source>
        <dbReference type="SAM" id="MobiDB-lite"/>
    </source>
</evidence>
<proteinExistence type="predicted"/>
<keyword evidence="5 6" id="KW-0961">Cell wall biogenesis/degradation</keyword>
<dbReference type="EC" id="2.-.-.-" evidence="10"/>
<dbReference type="Gene3D" id="2.40.440.10">
    <property type="entry name" value="L,D-transpeptidase catalytic domain-like"/>
    <property type="match status" value="1"/>
</dbReference>
<feature type="compositionally biased region" description="Low complexity" evidence="7">
    <location>
        <begin position="65"/>
        <end position="77"/>
    </location>
</feature>
<feature type="signal peptide" evidence="8">
    <location>
        <begin position="1"/>
        <end position="29"/>
    </location>
</feature>
<dbReference type="PANTHER" id="PTHR30582:SF33">
    <property type="entry name" value="EXPORTED PROTEIN"/>
    <property type="match status" value="1"/>
</dbReference>
<comment type="pathway">
    <text evidence="1 6">Cell wall biogenesis; peptidoglycan biosynthesis.</text>
</comment>
<dbReference type="InterPro" id="IPR005490">
    <property type="entry name" value="LD_TPept_cat_dom"/>
</dbReference>
<reference evidence="10 11" key="1">
    <citation type="submission" date="2024-03" db="EMBL/GenBank/DDBJ databases">
        <title>Draft genome sequence of Pseudonocardia sp. DW16-2.</title>
        <authorList>
            <person name="Duangmal K."/>
        </authorList>
    </citation>
    <scope>NUCLEOTIDE SEQUENCE [LARGE SCALE GENOMIC DNA]</scope>
    <source>
        <strain evidence="10 11">DW16-2</strain>
    </source>
</reference>
<accession>A0ABU8T9Q7</accession>
<evidence type="ECO:0000256" key="6">
    <source>
        <dbReference type="PROSITE-ProRule" id="PRU01373"/>
    </source>
</evidence>
<evidence type="ECO:0000313" key="10">
    <source>
        <dbReference type="EMBL" id="MEJ8280703.1"/>
    </source>
</evidence>
<feature type="active site" description="Proton donor/acceptor" evidence="6">
    <location>
        <position position="184"/>
    </location>
</feature>
<dbReference type="PANTHER" id="PTHR30582">
    <property type="entry name" value="L,D-TRANSPEPTIDASE"/>
    <property type="match status" value="1"/>
</dbReference>
<evidence type="ECO:0000256" key="4">
    <source>
        <dbReference type="ARBA" id="ARBA00022984"/>
    </source>
</evidence>
<gene>
    <name evidence="10" type="ORF">WJX68_17305</name>
</gene>
<evidence type="ECO:0000313" key="11">
    <source>
        <dbReference type="Proteomes" id="UP001364211"/>
    </source>
</evidence>
<evidence type="ECO:0000256" key="5">
    <source>
        <dbReference type="ARBA" id="ARBA00023316"/>
    </source>
</evidence>
<keyword evidence="2 10" id="KW-0808">Transferase</keyword>
<dbReference type="EMBL" id="JBBJUP010000014">
    <property type="protein sequence ID" value="MEJ8280703.1"/>
    <property type="molecule type" value="Genomic_DNA"/>
</dbReference>
<feature type="region of interest" description="Disordered" evidence="7">
    <location>
        <begin position="26"/>
        <end position="102"/>
    </location>
</feature>
<protein>
    <submittedName>
        <fullName evidence="10">L,D-transpeptidase</fullName>
        <ecNumber evidence="10">2.-.-.-</ecNumber>
    </submittedName>
</protein>
<evidence type="ECO:0000256" key="1">
    <source>
        <dbReference type="ARBA" id="ARBA00004752"/>
    </source>
</evidence>
<dbReference type="RefSeq" id="WP_340292143.1">
    <property type="nucleotide sequence ID" value="NZ_JBBJUP010000014.1"/>
</dbReference>
<feature type="compositionally biased region" description="Low complexity" evidence="7">
    <location>
        <begin position="89"/>
        <end position="99"/>
    </location>
</feature>
<dbReference type="Proteomes" id="UP001364211">
    <property type="component" value="Unassembled WGS sequence"/>
</dbReference>
<dbReference type="Pfam" id="PF03734">
    <property type="entry name" value="YkuD"/>
    <property type="match status" value="1"/>
</dbReference>
<dbReference type="PROSITE" id="PS52029">
    <property type="entry name" value="LD_TPASE"/>
    <property type="match status" value="1"/>
</dbReference>
<evidence type="ECO:0000256" key="8">
    <source>
        <dbReference type="SAM" id="SignalP"/>
    </source>
</evidence>
<keyword evidence="11" id="KW-1185">Reference proteome</keyword>
<keyword evidence="3 6" id="KW-0133">Cell shape</keyword>
<dbReference type="SUPFAM" id="SSF141523">
    <property type="entry name" value="L,D-transpeptidase catalytic domain-like"/>
    <property type="match status" value="1"/>
</dbReference>
<feature type="active site" description="Nucleophile" evidence="6">
    <location>
        <position position="195"/>
    </location>
</feature>
<keyword evidence="4 6" id="KW-0573">Peptidoglycan synthesis</keyword>
<dbReference type="InterPro" id="IPR050979">
    <property type="entry name" value="LD-transpeptidase"/>
</dbReference>
<dbReference type="PROSITE" id="PS51257">
    <property type="entry name" value="PROKAR_LIPOPROTEIN"/>
    <property type="match status" value="1"/>
</dbReference>
<evidence type="ECO:0000256" key="2">
    <source>
        <dbReference type="ARBA" id="ARBA00022679"/>
    </source>
</evidence>
<feature type="compositionally biased region" description="Low complexity" evidence="7">
    <location>
        <begin position="26"/>
        <end position="57"/>
    </location>
</feature>
<dbReference type="CDD" id="cd16913">
    <property type="entry name" value="YkuD_like"/>
    <property type="match status" value="1"/>
</dbReference>
<organism evidence="10 11">
    <name type="scientific">Pseudonocardia spirodelae</name>
    <dbReference type="NCBI Taxonomy" id="3133431"/>
    <lineage>
        <taxon>Bacteria</taxon>
        <taxon>Bacillati</taxon>
        <taxon>Actinomycetota</taxon>
        <taxon>Actinomycetes</taxon>
        <taxon>Pseudonocardiales</taxon>
        <taxon>Pseudonocardiaceae</taxon>
        <taxon>Pseudonocardia</taxon>
    </lineage>
</organism>